<protein>
    <submittedName>
        <fullName evidence="2">Uncharacterized protein</fullName>
    </submittedName>
</protein>
<comment type="caution">
    <text evidence="2">The sequence shown here is derived from an EMBL/GenBank/DDBJ whole genome shotgun (WGS) entry which is preliminary data.</text>
</comment>
<evidence type="ECO:0000313" key="3">
    <source>
        <dbReference type="Proteomes" id="UP000499080"/>
    </source>
</evidence>
<dbReference type="EMBL" id="BGPR01003669">
    <property type="protein sequence ID" value="GBM91048.1"/>
    <property type="molecule type" value="Genomic_DNA"/>
</dbReference>
<reference evidence="2 3" key="1">
    <citation type="journal article" date="2019" name="Sci. Rep.">
        <title>Orb-weaving spider Araneus ventricosus genome elucidates the spidroin gene catalogue.</title>
        <authorList>
            <person name="Kono N."/>
            <person name="Nakamura H."/>
            <person name="Ohtoshi R."/>
            <person name="Moran D.A.P."/>
            <person name="Shinohara A."/>
            <person name="Yoshida Y."/>
            <person name="Fujiwara M."/>
            <person name="Mori M."/>
            <person name="Tomita M."/>
            <person name="Arakawa K."/>
        </authorList>
    </citation>
    <scope>NUCLEOTIDE SEQUENCE [LARGE SCALE GENOMIC DNA]</scope>
</reference>
<proteinExistence type="predicted"/>
<sequence>MCNSKKKFLKYEFYFLGNKKAVKRKIKNSLAAEVSEKLIRSPNETNESQRRMAKVAERKVTLLEQKVALLEWRAVAAERKAIAEEQLVLLKEKILHQKWRNEIHALQMNKLKFL</sequence>
<keyword evidence="3" id="KW-1185">Reference proteome</keyword>
<evidence type="ECO:0000256" key="1">
    <source>
        <dbReference type="SAM" id="Coils"/>
    </source>
</evidence>
<name>A0A4Y2JNI2_ARAVE</name>
<keyword evidence="1" id="KW-0175">Coiled coil</keyword>
<feature type="coiled-coil region" evidence="1">
    <location>
        <begin position="46"/>
        <end position="93"/>
    </location>
</feature>
<evidence type="ECO:0000313" key="2">
    <source>
        <dbReference type="EMBL" id="GBM91048.1"/>
    </source>
</evidence>
<dbReference type="Proteomes" id="UP000499080">
    <property type="component" value="Unassembled WGS sequence"/>
</dbReference>
<accession>A0A4Y2JNI2</accession>
<dbReference type="AlphaFoldDB" id="A0A4Y2JNI2"/>
<gene>
    <name evidence="2" type="ORF">AVEN_147506_1</name>
</gene>
<organism evidence="2 3">
    <name type="scientific">Araneus ventricosus</name>
    <name type="common">Orbweaver spider</name>
    <name type="synonym">Epeira ventricosa</name>
    <dbReference type="NCBI Taxonomy" id="182803"/>
    <lineage>
        <taxon>Eukaryota</taxon>
        <taxon>Metazoa</taxon>
        <taxon>Ecdysozoa</taxon>
        <taxon>Arthropoda</taxon>
        <taxon>Chelicerata</taxon>
        <taxon>Arachnida</taxon>
        <taxon>Araneae</taxon>
        <taxon>Araneomorphae</taxon>
        <taxon>Entelegynae</taxon>
        <taxon>Araneoidea</taxon>
        <taxon>Araneidae</taxon>
        <taxon>Araneus</taxon>
    </lineage>
</organism>